<evidence type="ECO:0000256" key="1">
    <source>
        <dbReference type="SAM" id="MobiDB-lite"/>
    </source>
</evidence>
<dbReference type="EMBL" id="BRYA01000080">
    <property type="protein sequence ID" value="GMI38059.1"/>
    <property type="molecule type" value="Genomic_DNA"/>
</dbReference>
<protein>
    <submittedName>
        <fullName evidence="3">Uncharacterized protein</fullName>
    </submittedName>
</protein>
<organism evidence="3 4">
    <name type="scientific">Triparma columacea</name>
    <dbReference type="NCBI Taxonomy" id="722753"/>
    <lineage>
        <taxon>Eukaryota</taxon>
        <taxon>Sar</taxon>
        <taxon>Stramenopiles</taxon>
        <taxon>Ochrophyta</taxon>
        <taxon>Bolidophyceae</taxon>
        <taxon>Parmales</taxon>
        <taxon>Triparmaceae</taxon>
        <taxon>Triparma</taxon>
    </lineage>
</organism>
<name>A0A9W7GAN3_9STRA</name>
<gene>
    <name evidence="3" type="ORF">TrCOL_g4693</name>
</gene>
<feature type="region of interest" description="Disordered" evidence="1">
    <location>
        <begin position="1"/>
        <end position="22"/>
    </location>
</feature>
<dbReference type="OrthoDB" id="196040at2759"/>
<proteinExistence type="predicted"/>
<evidence type="ECO:0000313" key="3">
    <source>
        <dbReference type="EMBL" id="GMI38059.1"/>
    </source>
</evidence>
<feature type="transmembrane region" description="Helical" evidence="2">
    <location>
        <begin position="77"/>
        <end position="99"/>
    </location>
</feature>
<dbReference type="Proteomes" id="UP001165065">
    <property type="component" value="Unassembled WGS sequence"/>
</dbReference>
<reference evidence="4" key="1">
    <citation type="journal article" date="2023" name="Commun. Biol.">
        <title>Genome analysis of Parmales, the sister group of diatoms, reveals the evolutionary specialization of diatoms from phago-mixotrophs to photoautotrophs.</title>
        <authorList>
            <person name="Ban H."/>
            <person name="Sato S."/>
            <person name="Yoshikawa S."/>
            <person name="Yamada K."/>
            <person name="Nakamura Y."/>
            <person name="Ichinomiya M."/>
            <person name="Sato N."/>
            <person name="Blanc-Mathieu R."/>
            <person name="Endo H."/>
            <person name="Kuwata A."/>
            <person name="Ogata H."/>
        </authorList>
    </citation>
    <scope>NUCLEOTIDE SEQUENCE [LARGE SCALE GENOMIC DNA]</scope>
</reference>
<keyword evidence="4" id="KW-1185">Reference proteome</keyword>
<dbReference type="AlphaFoldDB" id="A0A9W7GAN3"/>
<keyword evidence="2" id="KW-0472">Membrane</keyword>
<evidence type="ECO:0000313" key="4">
    <source>
        <dbReference type="Proteomes" id="UP001165065"/>
    </source>
</evidence>
<comment type="caution">
    <text evidence="3">The sequence shown here is derived from an EMBL/GenBank/DDBJ whole genome shotgun (WGS) entry which is preliminary data.</text>
</comment>
<evidence type="ECO:0000256" key="2">
    <source>
        <dbReference type="SAM" id="Phobius"/>
    </source>
</evidence>
<sequence>MNALEQSNIEPPPNTPQNTGARKVGGIAVTLPAEATLGSAFNTPPRSPLGNRRSSLSLVLENTGHTMKRGYTYISSFWFIVTLVTIICFAFTLFSIVYLNYAEFQHPGSGQELVGTSVNHALTIHSVNNPSELRFLSGFDRRNTFGMRVDEDGVFDMFRVAEDEDGALPVVTLATSGSLIVREDLSSRKTVSAPRLKSTSEGVTFPDGSVMTTAADTAVGVKSETDLNIIAGANQSTRDASIIMTVGTKERMRVRGDGVFFRGDDGEGGGEGGWGGGVDEGISLYPDRRELNVGLLQLHSNGITSLDKEKMISLHSAMLVLNDTSSSPNGATLTAATAHHQPKGQPFIIAGQDAILRGGDVTVVGGEGQGGGSVGGDVLIEGGRGVERRGGVIVGRKSERLLLACNKTEVVAERGFTVESTLTTLNSPVVFNSAITSFSGSAFKAGGGFSYMALASAENTTIWEGGGRAGFGIVEGTFRDGFGLPGSGGVWAVAESCTTCIKFGGGGGFVSRHGMASVVVEGIHVKRVGGEWGKGGGGGENATEGEGGEIGRVSVACGILRYEGNNVVERVEVGADGVEVVASTSFYEDDEYVSLSASRIIRVESDAEYAIFCRGNNKNGGNVTVRASKITLSIKL</sequence>
<accession>A0A9W7GAN3</accession>
<keyword evidence="2" id="KW-0812">Transmembrane</keyword>
<keyword evidence="2" id="KW-1133">Transmembrane helix</keyword>